<feature type="domain" description="PPC" evidence="6">
    <location>
        <begin position="51"/>
        <end position="192"/>
    </location>
</feature>
<reference evidence="7" key="1">
    <citation type="submission" date="2018-01" db="EMBL/GenBank/DDBJ databases">
        <authorList>
            <person name="Mao J.F."/>
        </authorList>
    </citation>
    <scope>NUCLEOTIDE SEQUENCE</scope>
    <source>
        <strain evidence="7">Huo1</strain>
        <tissue evidence="7">Leaf</tissue>
    </source>
</reference>
<dbReference type="Pfam" id="PF03479">
    <property type="entry name" value="PCC"/>
    <property type="match status" value="1"/>
</dbReference>
<dbReference type="PANTHER" id="PTHR31100">
    <property type="entry name" value="AT-HOOK MOTIF NUCLEAR-LOCALIZED PROTEIN 15"/>
    <property type="match status" value="1"/>
</dbReference>
<keyword evidence="8" id="KW-1185">Reference proteome</keyword>
<keyword evidence="3 4" id="KW-0804">Transcription</keyword>
<evidence type="ECO:0000256" key="3">
    <source>
        <dbReference type="ARBA" id="ARBA00023163"/>
    </source>
</evidence>
<comment type="subcellular location">
    <subcellularLocation>
        <location evidence="4">Nucleus</location>
    </subcellularLocation>
</comment>
<evidence type="ECO:0000256" key="4">
    <source>
        <dbReference type="PIRNR" id="PIRNR016021"/>
    </source>
</evidence>
<dbReference type="CDD" id="cd11378">
    <property type="entry name" value="DUF296"/>
    <property type="match status" value="1"/>
</dbReference>
<evidence type="ECO:0000256" key="2">
    <source>
        <dbReference type="ARBA" id="ARBA00023125"/>
    </source>
</evidence>
<evidence type="ECO:0000313" key="7">
    <source>
        <dbReference type="EMBL" id="KAG6438031.1"/>
    </source>
</evidence>
<dbReference type="PANTHER" id="PTHR31100:SF69">
    <property type="entry name" value="AT-HOOK MOTIF NUCLEAR-LOCALIZED PROTEIN 17-RELATED"/>
    <property type="match status" value="1"/>
</dbReference>
<dbReference type="EMBL" id="PNBA02000001">
    <property type="protein sequence ID" value="KAG6438031.1"/>
    <property type="molecule type" value="Genomic_DNA"/>
</dbReference>
<feature type="region of interest" description="Disordered" evidence="5">
    <location>
        <begin position="180"/>
        <end position="206"/>
    </location>
</feature>
<dbReference type="GO" id="GO:0003680">
    <property type="term" value="F:minor groove of adenine-thymine-rich DNA binding"/>
    <property type="evidence" value="ECO:0007669"/>
    <property type="project" value="UniProtKB-UniRule"/>
</dbReference>
<dbReference type="GO" id="GO:0005634">
    <property type="term" value="C:nucleus"/>
    <property type="evidence" value="ECO:0007669"/>
    <property type="project" value="UniProtKB-SubCell"/>
</dbReference>
<dbReference type="InterPro" id="IPR005175">
    <property type="entry name" value="PPC_dom"/>
</dbReference>
<dbReference type="Gene3D" id="3.30.1330.80">
    <property type="entry name" value="Hypothetical protein, similar to alpha- acetolactate decarboxylase, domain 2"/>
    <property type="match status" value="1"/>
</dbReference>
<evidence type="ECO:0000259" key="6">
    <source>
        <dbReference type="PROSITE" id="PS51742"/>
    </source>
</evidence>
<accession>A0A8X8YX38</accession>
<dbReference type="SUPFAM" id="SSF117856">
    <property type="entry name" value="AF0104/ALDC/Ptd012-like"/>
    <property type="match status" value="1"/>
</dbReference>
<gene>
    <name evidence="7" type="ORF">SASPL_102964</name>
</gene>
<name>A0A8X8YX38_SALSN</name>
<comment type="caution">
    <text evidence="7">The sequence shown here is derived from an EMBL/GenBank/DDBJ whole genome shotgun (WGS) entry which is preliminary data.</text>
</comment>
<dbReference type="Proteomes" id="UP000298416">
    <property type="component" value="Unassembled WGS sequence"/>
</dbReference>
<dbReference type="AlphaFoldDB" id="A0A8X8YX38"/>
<evidence type="ECO:0000256" key="5">
    <source>
        <dbReference type="SAM" id="MobiDB-lite"/>
    </source>
</evidence>
<dbReference type="GO" id="GO:0003700">
    <property type="term" value="F:DNA-binding transcription factor activity"/>
    <property type="evidence" value="ECO:0007669"/>
    <property type="project" value="TreeGrafter"/>
</dbReference>
<sequence>MKRKLVEDHTTMFSPTAADYQEATIEVLRRPRGRPPGSRNKPKPPLFVTRDSNMSPYVLELPGGVDIVDSTARFCRKRSVGLCLLSGNGAVVDVTLRQPSATPGATVTFHGRFEILSISATVLPPGATAAAAAAPFAVTVAGPQGQVVGGHVVGPLVSAGTIYLVGVNFTNPSFHRLQSVDHESGQEGDQESAEAMLASKKSNKQS</sequence>
<comment type="function">
    <text evidence="4">Transcription factor that specifically binds AT-rich DNA sequences related to the nuclear matrix attachment regions (MARs).</text>
</comment>
<keyword evidence="4" id="KW-0539">Nucleus</keyword>
<dbReference type="PROSITE" id="PS51742">
    <property type="entry name" value="PPC"/>
    <property type="match status" value="1"/>
</dbReference>
<organism evidence="7">
    <name type="scientific">Salvia splendens</name>
    <name type="common">Scarlet sage</name>
    <dbReference type="NCBI Taxonomy" id="180675"/>
    <lineage>
        <taxon>Eukaryota</taxon>
        <taxon>Viridiplantae</taxon>
        <taxon>Streptophyta</taxon>
        <taxon>Embryophyta</taxon>
        <taxon>Tracheophyta</taxon>
        <taxon>Spermatophyta</taxon>
        <taxon>Magnoliopsida</taxon>
        <taxon>eudicotyledons</taxon>
        <taxon>Gunneridae</taxon>
        <taxon>Pentapetalae</taxon>
        <taxon>asterids</taxon>
        <taxon>lamiids</taxon>
        <taxon>Lamiales</taxon>
        <taxon>Lamiaceae</taxon>
        <taxon>Nepetoideae</taxon>
        <taxon>Mentheae</taxon>
        <taxon>Salviinae</taxon>
        <taxon>Salvia</taxon>
        <taxon>Salvia subgen. Calosphace</taxon>
        <taxon>core Calosphace</taxon>
    </lineage>
</organism>
<evidence type="ECO:0000256" key="1">
    <source>
        <dbReference type="ARBA" id="ARBA00023015"/>
    </source>
</evidence>
<proteinExistence type="predicted"/>
<keyword evidence="1 4" id="KW-0805">Transcription regulation</keyword>
<evidence type="ECO:0000313" key="8">
    <source>
        <dbReference type="Proteomes" id="UP000298416"/>
    </source>
</evidence>
<dbReference type="InterPro" id="IPR014476">
    <property type="entry name" value="AHL15-29"/>
</dbReference>
<dbReference type="PIRSF" id="PIRSF016021">
    <property type="entry name" value="ESCAROLA"/>
    <property type="match status" value="1"/>
</dbReference>
<protein>
    <recommendedName>
        <fullName evidence="4">AT-hook motif nuclear-localized protein</fullName>
    </recommendedName>
</protein>
<reference evidence="7" key="2">
    <citation type="submission" date="2020-08" db="EMBL/GenBank/DDBJ databases">
        <title>Plant Genome Project.</title>
        <authorList>
            <person name="Zhang R.-G."/>
        </authorList>
    </citation>
    <scope>NUCLEOTIDE SEQUENCE</scope>
    <source>
        <strain evidence="7">Huo1</strain>
        <tissue evidence="7">Leaf</tissue>
    </source>
</reference>
<keyword evidence="2 4" id="KW-0238">DNA-binding</keyword>